<organism evidence="1">
    <name type="scientific">bioreactor metagenome</name>
    <dbReference type="NCBI Taxonomy" id="1076179"/>
    <lineage>
        <taxon>unclassified sequences</taxon>
        <taxon>metagenomes</taxon>
        <taxon>ecological metagenomes</taxon>
    </lineage>
</organism>
<dbReference type="EMBL" id="VSSQ01114692">
    <property type="protein sequence ID" value="MPN50475.1"/>
    <property type="molecule type" value="Genomic_DNA"/>
</dbReference>
<name>A0A645IGR7_9ZZZZ</name>
<reference evidence="1" key="1">
    <citation type="submission" date="2019-08" db="EMBL/GenBank/DDBJ databases">
        <authorList>
            <person name="Kucharzyk K."/>
            <person name="Murdoch R.W."/>
            <person name="Higgins S."/>
            <person name="Loffler F."/>
        </authorList>
    </citation>
    <scope>NUCLEOTIDE SEQUENCE</scope>
</reference>
<accession>A0A645IGR7</accession>
<comment type="caution">
    <text evidence="1">The sequence shown here is derived from an EMBL/GenBank/DDBJ whole genome shotgun (WGS) entry which is preliminary data.</text>
</comment>
<sequence length="60" mass="6381">MIAGQKTACVIGQLADIGISRYVVLYLIFAFKENAIIAGSAPGSFEGIGRSVRGFYIAVR</sequence>
<evidence type="ECO:0000313" key="1">
    <source>
        <dbReference type="EMBL" id="MPN50475.1"/>
    </source>
</evidence>
<protein>
    <submittedName>
        <fullName evidence="1">Uncharacterized protein</fullName>
    </submittedName>
</protein>
<dbReference type="AlphaFoldDB" id="A0A645IGR7"/>
<proteinExistence type="predicted"/>
<gene>
    <name evidence="1" type="ORF">SDC9_198102</name>
</gene>